<organism evidence="1 2">
    <name type="scientific">Plasmodium yoelii yoelii</name>
    <dbReference type="NCBI Taxonomy" id="73239"/>
    <lineage>
        <taxon>Eukaryota</taxon>
        <taxon>Sar</taxon>
        <taxon>Alveolata</taxon>
        <taxon>Apicomplexa</taxon>
        <taxon>Aconoidasida</taxon>
        <taxon>Haemosporida</taxon>
        <taxon>Plasmodiidae</taxon>
        <taxon>Plasmodium</taxon>
        <taxon>Plasmodium (Vinckeia)</taxon>
    </lineage>
</organism>
<dbReference type="EMBL" id="AABL01002163">
    <property type="protein sequence ID" value="EAA18619.1"/>
    <property type="molecule type" value="Genomic_DNA"/>
</dbReference>
<dbReference type="PaxDb" id="73239-Q7RAU5"/>
<reference evidence="1 2" key="1">
    <citation type="journal article" date="2002" name="Nature">
        <title>Genome sequence and comparative analysis of the model rodent malaria parasite Plasmodium yoelii yoelii.</title>
        <authorList>
            <person name="Carlton J.M."/>
            <person name="Angiuoli S.V."/>
            <person name="Suh B.B."/>
            <person name="Kooij T.W."/>
            <person name="Pertea M."/>
            <person name="Silva J.C."/>
            <person name="Ermolaeva M.D."/>
            <person name="Allen J.E."/>
            <person name="Selengut J.D."/>
            <person name="Koo H.L."/>
            <person name="Peterson J.D."/>
            <person name="Pop M."/>
            <person name="Kosack D.S."/>
            <person name="Shumway M.F."/>
            <person name="Bidwell S.L."/>
            <person name="Shallom S.J."/>
            <person name="van Aken S.E."/>
            <person name="Riedmuller S.B."/>
            <person name="Feldblyum T.V."/>
            <person name="Cho J.K."/>
            <person name="Quackenbush J."/>
            <person name="Sedegah M."/>
            <person name="Shoaibi A."/>
            <person name="Cummings L.M."/>
            <person name="Florens L."/>
            <person name="Yates J.R."/>
            <person name="Raine J.D."/>
            <person name="Sinden R.E."/>
            <person name="Harris M.A."/>
            <person name="Cunningham D.A."/>
            <person name="Preiser P.R."/>
            <person name="Bergman L.W."/>
            <person name="Vaidya A.B."/>
            <person name="van Lin L.H."/>
            <person name="Janse C.J."/>
            <person name="Waters A.P."/>
            <person name="Smith H.O."/>
            <person name="White O.R."/>
            <person name="Salzberg S.L."/>
            <person name="Venter J.C."/>
            <person name="Fraser C.M."/>
            <person name="Hoffman S.L."/>
            <person name="Gardner M.J."/>
            <person name="Carucci D.J."/>
        </authorList>
    </citation>
    <scope>NUCLEOTIDE SEQUENCE [LARGE SCALE GENOMIC DNA]</scope>
    <source>
        <strain evidence="1 2">17XNL</strain>
    </source>
</reference>
<dbReference type="Proteomes" id="UP000008553">
    <property type="component" value="Unassembled WGS sequence"/>
</dbReference>
<feature type="non-terminal residue" evidence="1">
    <location>
        <position position="26"/>
    </location>
</feature>
<evidence type="ECO:0000313" key="2">
    <source>
        <dbReference type="Proteomes" id="UP000008553"/>
    </source>
</evidence>
<dbReference type="InParanoid" id="Q7RAU5"/>
<name>Q7RAU5_PLAYO</name>
<proteinExistence type="predicted"/>
<dbReference type="AlphaFoldDB" id="Q7RAU5"/>
<comment type="caution">
    <text evidence="1">The sequence shown here is derived from an EMBL/GenBank/DDBJ whole genome shotgun (WGS) entry which is preliminary data.</text>
</comment>
<gene>
    <name evidence="1" type="ORF">PY06404</name>
</gene>
<accession>Q7RAU5</accession>
<sequence length="26" mass="3089">MIYSTSMIKKSIIKKIIILMKQDSKF</sequence>
<evidence type="ECO:0000313" key="1">
    <source>
        <dbReference type="EMBL" id="EAA18619.1"/>
    </source>
</evidence>
<keyword evidence="2" id="KW-1185">Reference proteome</keyword>
<protein>
    <submittedName>
        <fullName evidence="1">Uncharacterized protein</fullName>
    </submittedName>
</protein>